<feature type="compositionally biased region" description="Low complexity" evidence="1">
    <location>
        <begin position="35"/>
        <end position="53"/>
    </location>
</feature>
<organism evidence="2">
    <name type="scientific">freshwater metagenome</name>
    <dbReference type="NCBI Taxonomy" id="449393"/>
    <lineage>
        <taxon>unclassified sequences</taxon>
        <taxon>metagenomes</taxon>
        <taxon>ecological metagenomes</taxon>
    </lineage>
</organism>
<evidence type="ECO:0000313" key="2">
    <source>
        <dbReference type="EMBL" id="CAB4734593.1"/>
    </source>
</evidence>
<dbReference type="PROSITE" id="PS51257">
    <property type="entry name" value="PROKAR_LIPOPROTEIN"/>
    <property type="match status" value="1"/>
</dbReference>
<dbReference type="Pfam" id="PF19671">
    <property type="entry name" value="DUF6174"/>
    <property type="match status" value="1"/>
</dbReference>
<feature type="region of interest" description="Disordered" evidence="1">
    <location>
        <begin position="31"/>
        <end position="55"/>
    </location>
</feature>
<dbReference type="AlphaFoldDB" id="A0A6J6SIQ6"/>
<gene>
    <name evidence="2" type="ORF">UFOPK2579_02800</name>
</gene>
<dbReference type="InterPro" id="IPR046172">
    <property type="entry name" value="DUF6174"/>
</dbReference>
<dbReference type="EMBL" id="CAEZXR010000460">
    <property type="protein sequence ID" value="CAB4734593.1"/>
    <property type="molecule type" value="Genomic_DNA"/>
</dbReference>
<proteinExistence type="predicted"/>
<evidence type="ECO:0000256" key="1">
    <source>
        <dbReference type="SAM" id="MobiDB-lite"/>
    </source>
</evidence>
<name>A0A6J6SIQ6_9ZZZZ</name>
<accession>A0A6J6SIQ6</accession>
<sequence length="170" mass="18037">MTRTLLPRTAALLAAAPLLLLGACGTDDGGDDVAADPAPTSASPTSSPTAEPTVGTYPDFEPSSYSYTLDVSCFCAGLGPVRVVVEDDKVTSATYVERDRAAQIAPGDDAPKYRWITIDDIIDSANDTSAARVDVEWPDGQDYPTSVYVDQDEMMADEEMGYTISDVVVD</sequence>
<reference evidence="2" key="1">
    <citation type="submission" date="2020-05" db="EMBL/GenBank/DDBJ databases">
        <authorList>
            <person name="Chiriac C."/>
            <person name="Salcher M."/>
            <person name="Ghai R."/>
            <person name="Kavagutti S V."/>
        </authorList>
    </citation>
    <scope>NUCLEOTIDE SEQUENCE</scope>
</reference>
<protein>
    <submittedName>
        <fullName evidence="2">Unannotated protein</fullName>
    </submittedName>
</protein>